<dbReference type="PANTHER" id="PTHR31065">
    <property type="entry name" value="PLATZ TRANSCRIPTION FACTOR FAMILY PROTEIN"/>
    <property type="match status" value="1"/>
</dbReference>
<dbReference type="PROSITE" id="PS50119">
    <property type="entry name" value="ZF_BBOX"/>
    <property type="match status" value="1"/>
</dbReference>
<keyword evidence="5" id="KW-1185">Reference proteome</keyword>
<organism evidence="4 5">
    <name type="scientific">Nepenthes gracilis</name>
    <name type="common">Slender pitcher plant</name>
    <dbReference type="NCBI Taxonomy" id="150966"/>
    <lineage>
        <taxon>Eukaryota</taxon>
        <taxon>Viridiplantae</taxon>
        <taxon>Streptophyta</taxon>
        <taxon>Embryophyta</taxon>
        <taxon>Tracheophyta</taxon>
        <taxon>Spermatophyta</taxon>
        <taxon>Magnoliopsida</taxon>
        <taxon>eudicotyledons</taxon>
        <taxon>Gunneridae</taxon>
        <taxon>Pentapetalae</taxon>
        <taxon>Caryophyllales</taxon>
        <taxon>Nepenthaceae</taxon>
        <taxon>Nepenthes</taxon>
    </lineage>
</organism>
<dbReference type="InterPro" id="IPR000315">
    <property type="entry name" value="Znf_B-box"/>
</dbReference>
<keyword evidence="1" id="KW-0479">Metal-binding</keyword>
<comment type="caution">
    <text evidence="4">The sequence shown here is derived from an EMBL/GenBank/DDBJ whole genome shotgun (WGS) entry which is preliminary data.</text>
</comment>
<dbReference type="AlphaFoldDB" id="A0AAD3TGB0"/>
<dbReference type="SUPFAM" id="SSF57845">
    <property type="entry name" value="B-box zinc-binding domain"/>
    <property type="match status" value="1"/>
</dbReference>
<feature type="compositionally biased region" description="Low complexity" evidence="2">
    <location>
        <begin position="201"/>
        <end position="210"/>
    </location>
</feature>
<evidence type="ECO:0000313" key="5">
    <source>
        <dbReference type="Proteomes" id="UP001279734"/>
    </source>
</evidence>
<sequence>MVTAIVLPLQYELPPSINVAQSPSFLPSVPPLLPRSCSLQLSQHRCCQAPFTLSSSCQNIDYGYPSLANTVGLGSIPEWLDTLLGESFFGPCLRHESSKVGLGSIPEWLDTLLGESFFGPCLRHESSKKNEKNIFCLDCCASVCPQCLPSHRKHRLLQVQHVVSTQGGLETYLSQHQTETFSDLDDSPDSVLFRHASQPTSSGSSASSSGKNAIPPTTSTATATATLLCTATTEFVKKKRSSISASRLQHRPKCPPATDDAGLNRRKSVPNRSPFY</sequence>
<proteinExistence type="predicted"/>
<accession>A0AAD3TGB0</accession>
<feature type="region of interest" description="Disordered" evidence="2">
    <location>
        <begin position="184"/>
        <end position="217"/>
    </location>
</feature>
<dbReference type="Proteomes" id="UP001279734">
    <property type="component" value="Unassembled WGS sequence"/>
</dbReference>
<keyword evidence="1" id="KW-0862">Zinc</keyword>
<feature type="region of interest" description="Disordered" evidence="2">
    <location>
        <begin position="240"/>
        <end position="276"/>
    </location>
</feature>
<keyword evidence="1" id="KW-0863">Zinc-finger</keyword>
<reference evidence="4" key="1">
    <citation type="submission" date="2023-05" db="EMBL/GenBank/DDBJ databases">
        <title>Nepenthes gracilis genome sequencing.</title>
        <authorList>
            <person name="Fukushima K."/>
        </authorList>
    </citation>
    <scope>NUCLEOTIDE SEQUENCE</scope>
    <source>
        <strain evidence="4">SING2019-196</strain>
    </source>
</reference>
<dbReference type="EMBL" id="BSYO01000035">
    <property type="protein sequence ID" value="GMH28897.1"/>
    <property type="molecule type" value="Genomic_DNA"/>
</dbReference>
<dbReference type="GO" id="GO:0008270">
    <property type="term" value="F:zinc ion binding"/>
    <property type="evidence" value="ECO:0007669"/>
    <property type="project" value="UniProtKB-KW"/>
</dbReference>
<evidence type="ECO:0000313" key="4">
    <source>
        <dbReference type="EMBL" id="GMH28897.1"/>
    </source>
</evidence>
<evidence type="ECO:0000259" key="3">
    <source>
        <dbReference type="PROSITE" id="PS50119"/>
    </source>
</evidence>
<dbReference type="PANTHER" id="PTHR31065:SF1">
    <property type="entry name" value="OS09G0116050 PROTEIN"/>
    <property type="match status" value="1"/>
</dbReference>
<protein>
    <recommendedName>
        <fullName evidence="3">B box-type domain-containing protein</fullName>
    </recommendedName>
</protein>
<name>A0AAD3TGB0_NEPGR</name>
<feature type="domain" description="B box-type" evidence="3">
    <location>
        <begin position="121"/>
        <end position="159"/>
    </location>
</feature>
<evidence type="ECO:0000256" key="2">
    <source>
        <dbReference type="SAM" id="MobiDB-lite"/>
    </source>
</evidence>
<evidence type="ECO:0000256" key="1">
    <source>
        <dbReference type="PROSITE-ProRule" id="PRU00024"/>
    </source>
</evidence>
<gene>
    <name evidence="4" type="ORF">Nepgr_030740</name>
</gene>